<evidence type="ECO:0000256" key="3">
    <source>
        <dbReference type="ARBA" id="ARBA00022763"/>
    </source>
</evidence>
<dbReference type="Gene3D" id="1.20.1440.120">
    <property type="entry name" value="Recombination protein O, C-terminal domain"/>
    <property type="match status" value="1"/>
</dbReference>
<dbReference type="Pfam" id="PF11967">
    <property type="entry name" value="RecO_N"/>
    <property type="match status" value="1"/>
</dbReference>
<evidence type="ECO:0000256" key="1">
    <source>
        <dbReference type="ARBA" id="ARBA00007452"/>
    </source>
</evidence>
<dbReference type="SUPFAM" id="SSF57863">
    <property type="entry name" value="ArfGap/RecO-like zinc finger"/>
    <property type="match status" value="1"/>
</dbReference>
<evidence type="ECO:0000313" key="10">
    <source>
        <dbReference type="Proteomes" id="UP000308489"/>
    </source>
</evidence>
<dbReference type="PANTHER" id="PTHR33991">
    <property type="entry name" value="DNA REPAIR PROTEIN RECO"/>
    <property type="match status" value="1"/>
</dbReference>
<evidence type="ECO:0000256" key="7">
    <source>
        <dbReference type="HAMAP-Rule" id="MF_00201"/>
    </source>
</evidence>
<dbReference type="HAMAP" id="MF_00201">
    <property type="entry name" value="RecO"/>
    <property type="match status" value="1"/>
</dbReference>
<dbReference type="InterPro" id="IPR003717">
    <property type="entry name" value="RecO"/>
</dbReference>
<dbReference type="SUPFAM" id="SSF50249">
    <property type="entry name" value="Nucleic acid-binding proteins"/>
    <property type="match status" value="1"/>
</dbReference>
<evidence type="ECO:0000256" key="6">
    <source>
        <dbReference type="ARBA" id="ARBA00033409"/>
    </source>
</evidence>
<name>A0A4U9RFD3_HATHI</name>
<dbReference type="PANTHER" id="PTHR33991:SF1">
    <property type="entry name" value="DNA REPAIR PROTEIN RECO"/>
    <property type="match status" value="1"/>
</dbReference>
<dbReference type="InterPro" id="IPR022572">
    <property type="entry name" value="DNA_rep/recomb_RecO_N"/>
</dbReference>
<feature type="domain" description="DNA replication/recombination mediator RecO N-terminal" evidence="8">
    <location>
        <begin position="6"/>
        <end position="82"/>
    </location>
</feature>
<keyword evidence="5 7" id="KW-0234">DNA repair</keyword>
<dbReference type="InterPro" id="IPR012340">
    <property type="entry name" value="NA-bd_OB-fold"/>
</dbReference>
<evidence type="ECO:0000256" key="4">
    <source>
        <dbReference type="ARBA" id="ARBA00023172"/>
    </source>
</evidence>
<dbReference type="EMBL" id="LR590481">
    <property type="protein sequence ID" value="VTQ90575.1"/>
    <property type="molecule type" value="Genomic_DNA"/>
</dbReference>
<accession>A0A4U9RFD3</accession>
<reference evidence="9 10" key="1">
    <citation type="submission" date="2019-05" db="EMBL/GenBank/DDBJ databases">
        <authorList>
            <consortium name="Pathogen Informatics"/>
        </authorList>
    </citation>
    <scope>NUCLEOTIDE SEQUENCE [LARGE SCALE GENOMIC DNA]</scope>
    <source>
        <strain evidence="9 10">NCTC503</strain>
    </source>
</reference>
<comment type="function">
    <text evidence="7">Involved in DNA repair and RecF pathway recombination.</text>
</comment>
<keyword evidence="10" id="KW-1185">Reference proteome</keyword>
<sequence>MISLSTFKTRGVVLKTQDYKENDKLLWIYTEDFGKISAIAKGVKKRTSNLASSTLTFCFSDYILYKGRSLYIVNEGQLIHSFQEFMHDLETLTYCSYLNELVDIALVEEEKNFKIFKDLVTAYYLIKNKVGDIEVLIRTFEIKLLFNTGYALNLDRCTNCGEQLKMSNNISAENFGVTCRKCRRENSIKISNSTYNILRYVINLPLEKIHRLNVNKSGKKELYTLTKSFILEVYSRKPKSLEMFNYIIKE</sequence>
<dbReference type="InterPro" id="IPR042242">
    <property type="entry name" value="RecO_C"/>
</dbReference>
<dbReference type="Pfam" id="PF02565">
    <property type="entry name" value="RecO_C"/>
    <property type="match status" value="1"/>
</dbReference>
<dbReference type="KEGG" id="hhw:NCTC503_01631"/>
<evidence type="ECO:0000259" key="8">
    <source>
        <dbReference type="Pfam" id="PF11967"/>
    </source>
</evidence>
<dbReference type="Gene3D" id="2.40.50.140">
    <property type="entry name" value="Nucleic acid-binding proteins"/>
    <property type="match status" value="1"/>
</dbReference>
<keyword evidence="4 7" id="KW-0233">DNA recombination</keyword>
<evidence type="ECO:0000256" key="2">
    <source>
        <dbReference type="ARBA" id="ARBA00021310"/>
    </source>
</evidence>
<protein>
    <recommendedName>
        <fullName evidence="2 7">DNA repair protein RecO</fullName>
    </recommendedName>
    <alternativeName>
        <fullName evidence="6 7">Recombination protein O</fullName>
    </alternativeName>
</protein>
<dbReference type="GO" id="GO:0006302">
    <property type="term" value="P:double-strand break repair"/>
    <property type="evidence" value="ECO:0007669"/>
    <property type="project" value="TreeGrafter"/>
</dbReference>
<keyword evidence="3 7" id="KW-0227">DNA damage</keyword>
<dbReference type="InterPro" id="IPR037278">
    <property type="entry name" value="ARFGAP/RecO"/>
</dbReference>
<dbReference type="Proteomes" id="UP000308489">
    <property type="component" value="Chromosome 1"/>
</dbReference>
<dbReference type="RefSeq" id="WP_138210263.1">
    <property type="nucleotide sequence ID" value="NZ_CBCRUQ010000005.1"/>
</dbReference>
<dbReference type="AlphaFoldDB" id="A0A4U9RFD3"/>
<proteinExistence type="inferred from homology"/>
<dbReference type="NCBIfam" id="TIGR00613">
    <property type="entry name" value="reco"/>
    <property type="match status" value="1"/>
</dbReference>
<dbReference type="GO" id="GO:0006310">
    <property type="term" value="P:DNA recombination"/>
    <property type="evidence" value="ECO:0007669"/>
    <property type="project" value="UniProtKB-UniRule"/>
</dbReference>
<evidence type="ECO:0000256" key="5">
    <source>
        <dbReference type="ARBA" id="ARBA00023204"/>
    </source>
</evidence>
<dbReference type="GO" id="GO:0043590">
    <property type="term" value="C:bacterial nucleoid"/>
    <property type="evidence" value="ECO:0007669"/>
    <property type="project" value="TreeGrafter"/>
</dbReference>
<evidence type="ECO:0000313" key="9">
    <source>
        <dbReference type="EMBL" id="VTQ90575.1"/>
    </source>
</evidence>
<dbReference type="OrthoDB" id="9797083at2"/>
<comment type="similarity">
    <text evidence="1 7">Belongs to the RecO family.</text>
</comment>
<gene>
    <name evidence="7 9" type="primary">recO</name>
    <name evidence="9" type="ORF">NCTC503_01631</name>
</gene>
<organism evidence="9 10">
    <name type="scientific">Hathewaya histolytica</name>
    <name type="common">Clostridium histolyticum</name>
    <dbReference type="NCBI Taxonomy" id="1498"/>
    <lineage>
        <taxon>Bacteria</taxon>
        <taxon>Bacillati</taxon>
        <taxon>Bacillota</taxon>
        <taxon>Clostridia</taxon>
        <taxon>Eubacteriales</taxon>
        <taxon>Clostridiaceae</taxon>
        <taxon>Hathewaya</taxon>
    </lineage>
</organism>